<dbReference type="GO" id="GO:0008270">
    <property type="term" value="F:zinc ion binding"/>
    <property type="evidence" value="ECO:0007669"/>
    <property type="project" value="UniProtKB-KW"/>
</dbReference>
<keyword evidence="17" id="KW-0458">Lysosome</keyword>
<dbReference type="GO" id="GO:0016567">
    <property type="term" value="P:protein ubiquitination"/>
    <property type="evidence" value="ECO:0007669"/>
    <property type="project" value="TreeGrafter"/>
</dbReference>
<dbReference type="InterPro" id="IPR043145">
    <property type="entry name" value="Znf_ZZ_sf"/>
</dbReference>
<dbReference type="PANTHER" id="PTHR45977:SF4">
    <property type="entry name" value="RING-TYPE DOMAIN-CONTAINING PROTEIN"/>
    <property type="match status" value="1"/>
</dbReference>
<dbReference type="GO" id="GO:0005770">
    <property type="term" value="C:late endosome"/>
    <property type="evidence" value="ECO:0007669"/>
    <property type="project" value="UniProtKB-SubCell"/>
</dbReference>
<dbReference type="Gene3D" id="3.30.60.90">
    <property type="match status" value="1"/>
</dbReference>
<evidence type="ECO:0000256" key="7">
    <source>
        <dbReference type="ARBA" id="ARBA00014999"/>
    </source>
</evidence>
<name>Q16ND3_AEDAE</name>
<proteinExistence type="inferred from homology"/>
<keyword evidence="11" id="KW-0967">Endosome</keyword>
<dbReference type="PROSITE" id="PS50157">
    <property type="entry name" value="ZINC_FINGER_C2H2_2"/>
    <property type="match status" value="1"/>
</dbReference>
<dbReference type="PROSITE" id="PS50089">
    <property type="entry name" value="ZF_RING_2"/>
    <property type="match status" value="1"/>
</dbReference>
<evidence type="ECO:0000256" key="5">
    <source>
        <dbReference type="ARBA" id="ARBA00010938"/>
    </source>
</evidence>
<keyword evidence="16" id="KW-0472">Membrane</keyword>
<evidence type="ECO:0000313" key="23">
    <source>
        <dbReference type="Proteomes" id="UP000682892"/>
    </source>
</evidence>
<dbReference type="SUPFAM" id="SSF57850">
    <property type="entry name" value="RING/U-box"/>
    <property type="match status" value="2"/>
</dbReference>
<evidence type="ECO:0000256" key="14">
    <source>
        <dbReference type="ARBA" id="ARBA00022833"/>
    </source>
</evidence>
<evidence type="ECO:0000256" key="11">
    <source>
        <dbReference type="ARBA" id="ARBA00022753"/>
    </source>
</evidence>
<accession>Q16ND3</accession>
<comment type="catalytic activity">
    <reaction evidence="1">
        <text>S-ubiquitinyl-[E2 ubiquitin-conjugating enzyme]-L-cysteine + [acceptor protein]-L-lysine = [E2 ubiquitin-conjugating enzyme]-L-cysteine + N(6)-ubiquitinyl-[acceptor protein]-L-lysine.</text>
        <dbReference type="EC" id="2.3.2.27"/>
    </reaction>
</comment>
<evidence type="ECO:0000259" key="21">
    <source>
        <dbReference type="PROSITE" id="PS50157"/>
    </source>
</evidence>
<evidence type="ECO:0000259" key="20">
    <source>
        <dbReference type="PROSITE" id="PS50135"/>
    </source>
</evidence>
<evidence type="ECO:0000256" key="10">
    <source>
        <dbReference type="ARBA" id="ARBA00022723"/>
    </source>
</evidence>
<feature type="domain" description="ZZ-type" evidence="20">
    <location>
        <begin position="5"/>
        <end position="61"/>
    </location>
</feature>
<dbReference type="PhylomeDB" id="Q16ND3"/>
<feature type="domain" description="RING-type" evidence="19">
    <location>
        <begin position="154"/>
        <end position="195"/>
    </location>
</feature>
<gene>
    <name evidence="22" type="ORF">AaeL_AAEL012006</name>
</gene>
<evidence type="ECO:0000256" key="9">
    <source>
        <dbReference type="ARBA" id="ARBA00022692"/>
    </source>
</evidence>
<feature type="domain" description="C2H2-type" evidence="21">
    <location>
        <begin position="77"/>
        <end position="106"/>
    </location>
</feature>
<reference evidence="22" key="3">
    <citation type="submission" date="2012-09" db="EMBL/GenBank/DDBJ databases">
        <authorList>
            <consortium name="VectorBase"/>
        </authorList>
    </citation>
    <scope>NUCLEOTIDE SEQUENCE</scope>
    <source>
        <strain evidence="22">Liverpool</strain>
    </source>
</reference>
<evidence type="ECO:0000256" key="3">
    <source>
        <dbReference type="ARBA" id="ARBA00004371"/>
    </source>
</evidence>
<dbReference type="PROSITE" id="PS01357">
    <property type="entry name" value="ZF_ZZ_1"/>
    <property type="match status" value="1"/>
</dbReference>
<reference evidence="22" key="2">
    <citation type="journal article" date="2007" name="Science">
        <title>Genome sequence of Aedes aegypti, a major arbovirus vector.</title>
        <authorList>
            <person name="Nene V."/>
            <person name="Wortman J.R."/>
            <person name="Lawson D."/>
            <person name="Haas B."/>
            <person name="Kodira C."/>
            <person name="Tu Z.J."/>
            <person name="Loftus B."/>
            <person name="Xi Z."/>
            <person name="Megy K."/>
            <person name="Grabherr M."/>
            <person name="Ren Q."/>
            <person name="Zdobnov E.M."/>
            <person name="Lobo N.F."/>
            <person name="Campbell K.S."/>
            <person name="Brown S.E."/>
            <person name="Bonaldo M.F."/>
            <person name="Zhu J."/>
            <person name="Sinkins S.P."/>
            <person name="Hogenkamp D.G."/>
            <person name="Amedeo P."/>
            <person name="Arensburger P."/>
            <person name="Atkinson P.W."/>
            <person name="Bidwell S."/>
            <person name="Biedler J."/>
            <person name="Birney E."/>
            <person name="Bruggner R.V."/>
            <person name="Costas J."/>
            <person name="Coy M.R."/>
            <person name="Crabtree J."/>
            <person name="Crawford M."/>
            <person name="Debruyn B."/>
            <person name="Decaprio D."/>
            <person name="Eiglmeier K."/>
            <person name="Eisenstadt E."/>
            <person name="El-Dorry H."/>
            <person name="Gelbart W.M."/>
            <person name="Gomes S.L."/>
            <person name="Hammond M."/>
            <person name="Hannick L.I."/>
            <person name="Hogan J.R."/>
            <person name="Holmes M.H."/>
            <person name="Jaffe D."/>
            <person name="Johnston J.S."/>
            <person name="Kennedy R.C."/>
            <person name="Koo H."/>
            <person name="Kravitz S."/>
            <person name="Kriventseva E.V."/>
            <person name="Kulp D."/>
            <person name="Labutti K."/>
            <person name="Lee E."/>
            <person name="Li S."/>
            <person name="Lovin D.D."/>
            <person name="Mao C."/>
            <person name="Mauceli E."/>
            <person name="Menck C.F."/>
            <person name="Miller J.R."/>
            <person name="Montgomery P."/>
            <person name="Mori A."/>
            <person name="Nascimento A.L."/>
            <person name="Naveira H.F."/>
            <person name="Nusbaum C."/>
            <person name="O'leary S."/>
            <person name="Orvis J."/>
            <person name="Pertea M."/>
            <person name="Quesneville H."/>
            <person name="Reidenbach K.R."/>
            <person name="Rogers Y.H."/>
            <person name="Roth C.W."/>
            <person name="Schneider J.R."/>
            <person name="Schatz M."/>
            <person name="Shumway M."/>
            <person name="Stanke M."/>
            <person name="Stinson E.O."/>
            <person name="Tubio J.M."/>
            <person name="Vanzee J.P."/>
            <person name="Verjovski-Almeida S."/>
            <person name="Werner D."/>
            <person name="White O."/>
            <person name="Wyder S."/>
            <person name="Zeng Q."/>
            <person name="Zhao Q."/>
            <person name="Zhao Y."/>
            <person name="Hill C.A."/>
            <person name="Raikhel A.S."/>
            <person name="Soares M.B."/>
            <person name="Knudson D.L."/>
            <person name="Lee N.H."/>
            <person name="Galagan J."/>
            <person name="Salzberg S.L."/>
            <person name="Paulsen I.T."/>
            <person name="Dimopoulos G."/>
            <person name="Collins F.H."/>
            <person name="Birren B."/>
            <person name="Fraser-Liggett C.M."/>
            <person name="Severson D.W."/>
        </authorList>
    </citation>
    <scope>NUCLEOTIDE SEQUENCE [LARGE SCALE GENOMIC DNA]</scope>
    <source>
        <strain evidence="22">Liverpool</strain>
    </source>
</reference>
<dbReference type="InterPro" id="IPR008598">
    <property type="entry name" value="Di19_Zn-bd"/>
</dbReference>
<dbReference type="GO" id="GO:0061630">
    <property type="term" value="F:ubiquitin protein ligase activity"/>
    <property type="evidence" value="ECO:0007669"/>
    <property type="project" value="UniProtKB-EC"/>
</dbReference>
<dbReference type="PANTHER" id="PTHR45977">
    <property type="entry name" value="TARGET OF ERK KINASE MPK-1"/>
    <property type="match status" value="1"/>
</dbReference>
<dbReference type="InterPro" id="IPR000433">
    <property type="entry name" value="Znf_ZZ"/>
</dbReference>
<evidence type="ECO:0000256" key="13">
    <source>
        <dbReference type="ARBA" id="ARBA00022786"/>
    </source>
</evidence>
<dbReference type="VEuPathDB" id="VectorBase:AAEL005288"/>
<dbReference type="Gene3D" id="3.30.40.10">
    <property type="entry name" value="Zinc/RING finger domain, C3HC4 (zinc finger)"/>
    <property type="match status" value="1"/>
</dbReference>
<evidence type="ECO:0000259" key="19">
    <source>
        <dbReference type="PROSITE" id="PS50089"/>
    </source>
</evidence>
<dbReference type="EMBL" id="CH477828">
    <property type="protein sequence ID" value="EAT35866.1"/>
    <property type="molecule type" value="Genomic_DNA"/>
</dbReference>
<dbReference type="Pfam" id="PF13639">
    <property type="entry name" value="zf-RING_2"/>
    <property type="match status" value="1"/>
</dbReference>
<dbReference type="AlphaFoldDB" id="Q16ND3"/>
<dbReference type="GO" id="GO:0006511">
    <property type="term" value="P:ubiquitin-dependent protein catabolic process"/>
    <property type="evidence" value="ECO:0007669"/>
    <property type="project" value="TreeGrafter"/>
</dbReference>
<keyword evidence="8" id="KW-0808">Transferase</keyword>
<dbReference type="InterPro" id="IPR001841">
    <property type="entry name" value="Znf_RING"/>
</dbReference>
<dbReference type="GO" id="GO:0016020">
    <property type="term" value="C:membrane"/>
    <property type="evidence" value="ECO:0007669"/>
    <property type="project" value="UniProtKB-SubCell"/>
</dbReference>
<evidence type="ECO:0000256" key="12">
    <source>
        <dbReference type="ARBA" id="ARBA00022771"/>
    </source>
</evidence>
<evidence type="ECO:0000256" key="18">
    <source>
        <dbReference type="PROSITE-ProRule" id="PRU00228"/>
    </source>
</evidence>
<evidence type="ECO:0000313" key="22">
    <source>
        <dbReference type="EMBL" id="EAT35866.1"/>
    </source>
</evidence>
<evidence type="ECO:0000256" key="17">
    <source>
        <dbReference type="ARBA" id="ARBA00023228"/>
    </source>
</evidence>
<evidence type="ECO:0000256" key="8">
    <source>
        <dbReference type="ARBA" id="ARBA00022679"/>
    </source>
</evidence>
<keyword evidence="12 18" id="KW-0863">Zinc-finger</keyword>
<keyword evidence="13" id="KW-0833">Ubl conjugation pathway</keyword>
<keyword evidence="10" id="KW-0479">Metal-binding</keyword>
<organism evidence="22 23">
    <name type="scientific">Aedes aegypti</name>
    <name type="common">Yellowfever mosquito</name>
    <name type="synonym">Culex aegypti</name>
    <dbReference type="NCBI Taxonomy" id="7159"/>
    <lineage>
        <taxon>Eukaryota</taxon>
        <taxon>Metazoa</taxon>
        <taxon>Ecdysozoa</taxon>
        <taxon>Arthropoda</taxon>
        <taxon>Hexapoda</taxon>
        <taxon>Insecta</taxon>
        <taxon>Pterygota</taxon>
        <taxon>Neoptera</taxon>
        <taxon>Endopterygota</taxon>
        <taxon>Diptera</taxon>
        <taxon>Nematocera</taxon>
        <taxon>Culicoidea</taxon>
        <taxon>Culicidae</taxon>
        <taxon>Culicinae</taxon>
        <taxon>Aedini</taxon>
        <taxon>Aedes</taxon>
        <taxon>Stegomyia</taxon>
    </lineage>
</organism>
<dbReference type="InterPro" id="IPR013083">
    <property type="entry name" value="Znf_RING/FYVE/PHD"/>
</dbReference>
<dbReference type="HOGENOM" id="CLU_1289897_0_0_1"/>
<dbReference type="PaxDb" id="7159-AAEL012006-PB"/>
<evidence type="ECO:0000256" key="16">
    <source>
        <dbReference type="ARBA" id="ARBA00023136"/>
    </source>
</evidence>
<dbReference type="InterPro" id="IPR013087">
    <property type="entry name" value="Znf_C2H2_type"/>
</dbReference>
<dbReference type="Pfam" id="PF05605">
    <property type="entry name" value="zf-Di19"/>
    <property type="match status" value="1"/>
</dbReference>
<dbReference type="EC" id="2.3.2.27" evidence="6"/>
<reference evidence="22" key="1">
    <citation type="submission" date="2005-10" db="EMBL/GenBank/DDBJ databases">
        <authorList>
            <person name="Loftus B.J."/>
            <person name="Nene V.M."/>
            <person name="Hannick L.I."/>
            <person name="Bidwell S."/>
            <person name="Haas B."/>
            <person name="Amedeo P."/>
            <person name="Orvis J."/>
            <person name="Wortman J.R."/>
            <person name="White O.R."/>
            <person name="Salzberg S."/>
            <person name="Shumway M."/>
            <person name="Koo H."/>
            <person name="Zhao Y."/>
            <person name="Holmes M."/>
            <person name="Miller J."/>
            <person name="Schatz M."/>
            <person name="Pop M."/>
            <person name="Pai G."/>
            <person name="Utterback T."/>
            <person name="Rogers Y.-H."/>
            <person name="Kravitz S."/>
            <person name="Fraser C.M."/>
        </authorList>
    </citation>
    <scope>NUCLEOTIDE SEQUENCE</scope>
    <source>
        <strain evidence="22">Liverpool</strain>
    </source>
</reference>
<dbReference type="Pfam" id="PF00569">
    <property type="entry name" value="ZZ"/>
    <property type="match status" value="1"/>
</dbReference>
<keyword evidence="15" id="KW-1133">Transmembrane helix</keyword>
<comment type="similarity">
    <text evidence="5">Belongs to the KCMF1 family.</text>
</comment>
<evidence type="ECO:0000256" key="2">
    <source>
        <dbReference type="ARBA" id="ARBA00004141"/>
    </source>
</evidence>
<keyword evidence="9" id="KW-0812">Transmembrane</keyword>
<evidence type="ECO:0000256" key="15">
    <source>
        <dbReference type="ARBA" id="ARBA00022989"/>
    </source>
</evidence>
<dbReference type="PROSITE" id="PS50135">
    <property type="entry name" value="ZF_ZZ_2"/>
    <property type="match status" value="1"/>
</dbReference>
<sequence>MNKIHPRITCDVCGRVNIVGTRYACLVCEEYDMCEMCFSYRCRSQQHKPYHPMQAILPEDEFFDSLRRVGPNELRIYCCPYCGEKGLSVTGMIKHLQRFHHFGGHPVRCPICLVYKMRNRHLLKTTLLQHLLGRHKEESAPRRGPQQAHRAPECSICMDPMTMKSSVRNLQCGHQFHSGCISNWLMNSSNCPLCRANVGARGHTIATIGYLEMF</sequence>
<dbReference type="SMART" id="SM00291">
    <property type="entry name" value="ZnF_ZZ"/>
    <property type="match status" value="1"/>
</dbReference>
<evidence type="ECO:0000256" key="6">
    <source>
        <dbReference type="ARBA" id="ARBA00012483"/>
    </source>
</evidence>
<protein>
    <recommendedName>
        <fullName evidence="7">E3 ubiquitin-protein ligase KCMF1</fullName>
        <ecNumber evidence="6">2.3.2.27</ecNumber>
    </recommendedName>
</protein>
<evidence type="ECO:0000256" key="1">
    <source>
        <dbReference type="ARBA" id="ARBA00000900"/>
    </source>
</evidence>
<dbReference type="OMA" id="HREPSNI"/>
<evidence type="ECO:0000256" key="4">
    <source>
        <dbReference type="ARBA" id="ARBA00004603"/>
    </source>
</evidence>
<dbReference type="SMART" id="SM00184">
    <property type="entry name" value="RING"/>
    <property type="match status" value="1"/>
</dbReference>
<dbReference type="eggNOG" id="KOG1280">
    <property type="taxonomic scope" value="Eukaryota"/>
</dbReference>
<dbReference type="GO" id="GO:0005764">
    <property type="term" value="C:lysosome"/>
    <property type="evidence" value="ECO:0007669"/>
    <property type="project" value="UniProtKB-SubCell"/>
</dbReference>
<dbReference type="Proteomes" id="UP000682892">
    <property type="component" value="Unassembled WGS sequence"/>
</dbReference>
<comment type="subcellular location">
    <subcellularLocation>
        <location evidence="4">Late endosome</location>
    </subcellularLocation>
    <subcellularLocation>
        <location evidence="3">Lysosome</location>
    </subcellularLocation>
    <subcellularLocation>
        <location evidence="2">Membrane</location>
        <topology evidence="2">Multi-pass membrane protein</topology>
    </subcellularLocation>
</comment>
<keyword evidence="14" id="KW-0862">Zinc</keyword>